<name>A0A5B7BJ83_DAVIN</name>
<evidence type="ECO:0000256" key="1">
    <source>
        <dbReference type="SAM" id="Phobius"/>
    </source>
</evidence>
<sequence length="135" mass="16119">MCRDGEDLVNHLLLHCPVAKEMWDLLLAIFGLQWVMLYLFKDLLFCWGGVRVRKDLKRVWRIAPLCLAWSLWGERNRRTFDGVDRSIPILKDRFLNLFYFWVDFHFSMYVDDCDFCGEFKALIFVVSLGAYMHIS</sequence>
<protein>
    <recommendedName>
        <fullName evidence="3">Reverse transcriptase zinc-binding domain-containing protein</fullName>
    </recommendedName>
</protein>
<keyword evidence="1" id="KW-0812">Transmembrane</keyword>
<keyword evidence="1" id="KW-1133">Transmembrane helix</keyword>
<gene>
    <name evidence="2" type="ORF">Din_038451</name>
</gene>
<reference evidence="2" key="1">
    <citation type="submission" date="2019-08" db="EMBL/GenBank/DDBJ databases">
        <title>Reference gene set and small RNA set construction with multiple tissues from Davidia involucrata Baill.</title>
        <authorList>
            <person name="Yang H."/>
            <person name="Zhou C."/>
            <person name="Li G."/>
            <person name="Wang J."/>
            <person name="Gao P."/>
            <person name="Wang M."/>
            <person name="Wang R."/>
            <person name="Zhao Y."/>
        </authorList>
    </citation>
    <scope>NUCLEOTIDE SEQUENCE</scope>
    <source>
        <tissue evidence="2">Mixed with DoveR01_LX</tissue>
    </source>
</reference>
<organism evidence="2">
    <name type="scientific">Davidia involucrata</name>
    <name type="common">Dove tree</name>
    <dbReference type="NCBI Taxonomy" id="16924"/>
    <lineage>
        <taxon>Eukaryota</taxon>
        <taxon>Viridiplantae</taxon>
        <taxon>Streptophyta</taxon>
        <taxon>Embryophyta</taxon>
        <taxon>Tracheophyta</taxon>
        <taxon>Spermatophyta</taxon>
        <taxon>Magnoliopsida</taxon>
        <taxon>eudicotyledons</taxon>
        <taxon>Gunneridae</taxon>
        <taxon>Pentapetalae</taxon>
        <taxon>asterids</taxon>
        <taxon>Cornales</taxon>
        <taxon>Nyssaceae</taxon>
        <taxon>Davidia</taxon>
    </lineage>
</organism>
<feature type="transmembrane region" description="Helical" evidence="1">
    <location>
        <begin position="25"/>
        <end position="50"/>
    </location>
</feature>
<proteinExistence type="predicted"/>
<accession>A0A5B7BJ83</accession>
<dbReference type="EMBL" id="GHES01038451">
    <property type="protein sequence ID" value="MPA69010.1"/>
    <property type="molecule type" value="Transcribed_RNA"/>
</dbReference>
<keyword evidence="1" id="KW-0472">Membrane</keyword>
<evidence type="ECO:0000313" key="2">
    <source>
        <dbReference type="EMBL" id="MPA69010.1"/>
    </source>
</evidence>
<dbReference type="AlphaFoldDB" id="A0A5B7BJ83"/>
<evidence type="ECO:0008006" key="3">
    <source>
        <dbReference type="Google" id="ProtNLM"/>
    </source>
</evidence>